<dbReference type="AlphaFoldDB" id="A0AAE0ZB46"/>
<sequence>MYPPTITRAHRTDHPGQQGSPPTHVDALLILVYSEIGQSQRHECRNEIPQLCISLNLLLDLQKLRDNECVNRHKKSKSQSLQGPFRFCEIYELSAESLISLPSGRAIGQGFADPS</sequence>
<gene>
    <name evidence="2" type="ORF">RRG08_051831</name>
</gene>
<evidence type="ECO:0000313" key="3">
    <source>
        <dbReference type="Proteomes" id="UP001283361"/>
    </source>
</evidence>
<comment type="caution">
    <text evidence="2">The sequence shown here is derived from an EMBL/GenBank/DDBJ whole genome shotgun (WGS) entry which is preliminary data.</text>
</comment>
<reference evidence="2" key="1">
    <citation type="journal article" date="2023" name="G3 (Bethesda)">
        <title>A reference genome for the long-term kleptoplast-retaining sea slug Elysia crispata morphotype clarki.</title>
        <authorList>
            <person name="Eastman K.E."/>
            <person name="Pendleton A.L."/>
            <person name="Shaikh M.A."/>
            <person name="Suttiyut T."/>
            <person name="Ogas R."/>
            <person name="Tomko P."/>
            <person name="Gavelis G."/>
            <person name="Widhalm J.R."/>
            <person name="Wisecaver J.H."/>
        </authorList>
    </citation>
    <scope>NUCLEOTIDE SEQUENCE</scope>
    <source>
        <strain evidence="2">ECLA1</strain>
    </source>
</reference>
<keyword evidence="3" id="KW-1185">Reference proteome</keyword>
<evidence type="ECO:0000256" key="1">
    <source>
        <dbReference type="SAM" id="MobiDB-lite"/>
    </source>
</evidence>
<protein>
    <submittedName>
        <fullName evidence="2">Uncharacterized protein</fullName>
    </submittedName>
</protein>
<dbReference type="Proteomes" id="UP001283361">
    <property type="component" value="Unassembled WGS sequence"/>
</dbReference>
<feature type="region of interest" description="Disordered" evidence="1">
    <location>
        <begin position="1"/>
        <end position="21"/>
    </location>
</feature>
<evidence type="ECO:0000313" key="2">
    <source>
        <dbReference type="EMBL" id="KAK3765207.1"/>
    </source>
</evidence>
<dbReference type="EMBL" id="JAWDGP010004327">
    <property type="protein sequence ID" value="KAK3765207.1"/>
    <property type="molecule type" value="Genomic_DNA"/>
</dbReference>
<accession>A0AAE0ZB46</accession>
<name>A0AAE0ZB46_9GAST</name>
<organism evidence="2 3">
    <name type="scientific">Elysia crispata</name>
    <name type="common">lettuce slug</name>
    <dbReference type="NCBI Taxonomy" id="231223"/>
    <lineage>
        <taxon>Eukaryota</taxon>
        <taxon>Metazoa</taxon>
        <taxon>Spiralia</taxon>
        <taxon>Lophotrochozoa</taxon>
        <taxon>Mollusca</taxon>
        <taxon>Gastropoda</taxon>
        <taxon>Heterobranchia</taxon>
        <taxon>Euthyneura</taxon>
        <taxon>Panpulmonata</taxon>
        <taxon>Sacoglossa</taxon>
        <taxon>Placobranchoidea</taxon>
        <taxon>Plakobranchidae</taxon>
        <taxon>Elysia</taxon>
    </lineage>
</organism>
<proteinExistence type="predicted"/>